<evidence type="ECO:0000313" key="2">
    <source>
        <dbReference type="Proteomes" id="UP001059663"/>
    </source>
</evidence>
<protein>
    <submittedName>
        <fullName evidence="1">Sigma-70 family RNA polymerase sigma factor</fullName>
    </submittedName>
</protein>
<dbReference type="EMBL" id="CP087977">
    <property type="protein sequence ID" value="UUZ45917.1"/>
    <property type="molecule type" value="Genomic_DNA"/>
</dbReference>
<reference evidence="1" key="1">
    <citation type="submission" date="2021-11" db="EMBL/GenBank/DDBJ databases">
        <title>Study of the species diversity of bacterial strains isolated from a unique natural object - Shulgan-Tash cave (Bashkiria).</title>
        <authorList>
            <person name="Sazanova A.L."/>
            <person name="Chirak E.R."/>
            <person name="Safronova V.I."/>
        </authorList>
    </citation>
    <scope>NUCLEOTIDE SEQUENCE</scope>
    <source>
        <strain evidence="1">P1</strain>
    </source>
</reference>
<evidence type="ECO:0000313" key="1">
    <source>
        <dbReference type="EMBL" id="UUZ45917.1"/>
    </source>
</evidence>
<dbReference type="Proteomes" id="UP001059663">
    <property type="component" value="Chromosome"/>
</dbReference>
<name>A0AC61U794_9MICO</name>
<sequence>MTPDAVLSSDAQPTPAALPLQAEVEVGIAQIETELASIAAEDTRPWLLDHSDDEWHSSGAVGSSAFARRAHRSPLLTADDECALARRIEAAAFARERLTAGNELKRTERRGLEHVIREGEEAREQMTLANVRLVTSIARKSLRRAGHGLQFDDLQQAGLVGLMRAVDGFDHTLGHKFSTYATWWIRQSISRTIDDEGRVIRVPVHALEKARVVDAARRSENLTWEHALADPGRLGVTAEDVGRARAHLRPCLSLDDVVSHVEIEDDLDPIAQLDERVSHAADIADSLESLIELPGLGSRAVTVLEMRFGLTGRDPMTLDEIGKHFGVTRERIRQIEKKSLVALRERGTRPWSDAPMSAVHLPYAGTMAIKSRRWETRVSPETDEQVTRAAERLDVTKSQFVADAARAAADDVLGRGDVTLMDPGLFDTLVESLGTPDPAPALRRAAQAPRRSRLG</sequence>
<proteinExistence type="predicted"/>
<gene>
    <name evidence="1" type="ORF">LP422_08565</name>
</gene>
<organism evidence="1 2">
    <name type="scientific">Janibacter limosus</name>
    <dbReference type="NCBI Taxonomy" id="53458"/>
    <lineage>
        <taxon>Bacteria</taxon>
        <taxon>Bacillati</taxon>
        <taxon>Actinomycetota</taxon>
        <taxon>Actinomycetes</taxon>
        <taxon>Micrococcales</taxon>
        <taxon>Intrasporangiaceae</taxon>
        <taxon>Janibacter</taxon>
    </lineage>
</organism>
<accession>A0AC61U794</accession>